<keyword evidence="3" id="KW-1185">Reference proteome</keyword>
<feature type="chain" id="PRO_5034485319" evidence="1">
    <location>
        <begin position="20"/>
        <end position="140"/>
    </location>
</feature>
<accession>A0A8H5UAX8</accession>
<organism evidence="2 3">
    <name type="scientific">Fusarium circinatum</name>
    <name type="common">Pitch canker fungus</name>
    <name type="synonym">Gibberella circinata</name>
    <dbReference type="NCBI Taxonomy" id="48490"/>
    <lineage>
        <taxon>Eukaryota</taxon>
        <taxon>Fungi</taxon>
        <taxon>Dikarya</taxon>
        <taxon>Ascomycota</taxon>
        <taxon>Pezizomycotina</taxon>
        <taxon>Sordariomycetes</taxon>
        <taxon>Hypocreomycetidae</taxon>
        <taxon>Hypocreales</taxon>
        <taxon>Nectriaceae</taxon>
        <taxon>Fusarium</taxon>
        <taxon>Fusarium fujikuroi species complex</taxon>
    </lineage>
</organism>
<name>A0A8H5UAX8_FUSCI</name>
<comment type="caution">
    <text evidence="2">The sequence shown here is derived from an EMBL/GenBank/DDBJ whole genome shotgun (WGS) entry which is preliminary data.</text>
</comment>
<evidence type="ECO:0000313" key="3">
    <source>
        <dbReference type="Proteomes" id="UP000572754"/>
    </source>
</evidence>
<evidence type="ECO:0000256" key="1">
    <source>
        <dbReference type="SAM" id="SignalP"/>
    </source>
</evidence>
<dbReference type="Proteomes" id="UP000572754">
    <property type="component" value="Unassembled WGS sequence"/>
</dbReference>
<proteinExistence type="predicted"/>
<protein>
    <submittedName>
        <fullName evidence="2">Amidase signature enzyme</fullName>
    </submittedName>
</protein>
<gene>
    <name evidence="2" type="ORF">FCIRC_2518</name>
</gene>
<evidence type="ECO:0000313" key="2">
    <source>
        <dbReference type="EMBL" id="KAF5687130.1"/>
    </source>
</evidence>
<dbReference type="EMBL" id="JAAQPE010000081">
    <property type="protein sequence ID" value="KAF5687130.1"/>
    <property type="molecule type" value="Genomic_DNA"/>
</dbReference>
<feature type="signal peptide" evidence="1">
    <location>
        <begin position="1"/>
        <end position="19"/>
    </location>
</feature>
<dbReference type="AlphaFoldDB" id="A0A8H5UAX8"/>
<reference evidence="2 3" key="2">
    <citation type="submission" date="2020-05" db="EMBL/GenBank/DDBJ databases">
        <title>Identification and distribution of gene clusters putatively required for synthesis of sphingolipid metabolism inhibitors in phylogenetically diverse species of the filamentous fungus Fusarium.</title>
        <authorList>
            <person name="Kim H.-S."/>
            <person name="Busman M."/>
            <person name="Brown D.W."/>
            <person name="Divon H."/>
            <person name="Uhlig S."/>
            <person name="Proctor R.H."/>
        </authorList>
    </citation>
    <scope>NUCLEOTIDE SEQUENCE [LARGE SCALE GENOMIC DNA]</scope>
    <source>
        <strain evidence="2 3">NRRL 25331</strain>
    </source>
</reference>
<keyword evidence="1" id="KW-0732">Signal</keyword>
<sequence length="140" mass="14356">MHFPSIAAMIALAATAADAAKVNLEIGYFSTIVPPIGGNIPGVGCGPWALATGADGSTKTPTGMKGGDECPNSELKNYCQRFGCPQTLRIGDTLAFQIQSGSGQSLKVKASVLNGKSQTVTCGRSVVTHSGNSLKEDGQR</sequence>
<reference evidence="3" key="1">
    <citation type="journal article" date="2020" name="BMC Genomics">
        <title>Correction to: Identification and distribution of gene clusters required for synthesis of sphingolipid metabolism inhibitors in diverse species of the filamentous fungus Fusarium.</title>
        <authorList>
            <person name="Kim H.S."/>
            <person name="Lohmar J.M."/>
            <person name="Busman M."/>
            <person name="Brown D.W."/>
            <person name="Naumann T.A."/>
            <person name="Divon H.H."/>
            <person name="Lysoe E."/>
            <person name="Uhlig S."/>
            <person name="Proctor R.H."/>
        </authorList>
    </citation>
    <scope>NUCLEOTIDE SEQUENCE [LARGE SCALE GENOMIC DNA]</scope>
    <source>
        <strain evidence="3">NRRL 25331</strain>
    </source>
</reference>